<dbReference type="GO" id="GO:0005506">
    <property type="term" value="F:iron ion binding"/>
    <property type="evidence" value="ECO:0007669"/>
    <property type="project" value="InterPro"/>
</dbReference>
<dbReference type="EMBL" id="CP022111">
    <property type="protein sequence ID" value="ASG23328.1"/>
    <property type="molecule type" value="Genomic_DNA"/>
</dbReference>
<evidence type="ECO:0000256" key="1">
    <source>
        <dbReference type="ARBA" id="ARBA00004127"/>
    </source>
</evidence>
<evidence type="ECO:0000256" key="4">
    <source>
        <dbReference type="ARBA" id="ARBA00023002"/>
    </source>
</evidence>
<dbReference type="GO" id="GO:0050479">
    <property type="term" value="F:glyceryl-ether monooxygenase activity"/>
    <property type="evidence" value="ECO:0007669"/>
    <property type="project" value="TreeGrafter"/>
</dbReference>
<keyword evidence="10" id="KW-1185">Reference proteome</keyword>
<keyword evidence="5" id="KW-0443">Lipid metabolism</keyword>
<keyword evidence="4" id="KW-0560">Oxidoreductase</keyword>
<evidence type="ECO:0000256" key="7">
    <source>
        <dbReference type="SAM" id="Phobius"/>
    </source>
</evidence>
<reference evidence="9 10" key="1">
    <citation type="submission" date="2017-06" db="EMBL/GenBank/DDBJ databases">
        <title>Complete genome sequence of Nitrospirillum amazonense strain CBAmC, an endophytic nitrogen-fixing and plant growth-promoting bacterium, isolated from sugarcane.</title>
        <authorList>
            <person name="Schwab S."/>
            <person name="dos Santos Teixeira K.R."/>
            <person name="Simoes Araujo J.L."/>
            <person name="Soares Vidal M."/>
            <person name="Borges de Freitas H.R."/>
            <person name="Rivello Crivelaro A.L."/>
            <person name="Bueno de Camargo Nunes A."/>
            <person name="dos Santos C.M."/>
            <person name="Palmeira da Silva Rosa D."/>
            <person name="da Silva Padilha D."/>
            <person name="da Silva E."/>
            <person name="Araujo Terra L."/>
            <person name="Soares Mendes V."/>
            <person name="Farinelli L."/>
            <person name="Magalhaes Cruz L."/>
            <person name="Baldani J.I."/>
        </authorList>
    </citation>
    <scope>NUCLEOTIDE SEQUENCE [LARGE SCALE GENOMIC DNA]</scope>
    <source>
        <strain evidence="9 10">CBAmC</strain>
    </source>
</reference>
<accession>A0A248JYU9</accession>
<evidence type="ECO:0000256" key="5">
    <source>
        <dbReference type="ARBA" id="ARBA00023098"/>
    </source>
</evidence>
<name>A0A248JYU9_9PROT</name>
<evidence type="ECO:0000256" key="3">
    <source>
        <dbReference type="ARBA" id="ARBA00022989"/>
    </source>
</evidence>
<protein>
    <submittedName>
        <fullName evidence="9">Fatty acid hydroxylase</fullName>
    </submittedName>
</protein>
<dbReference type="PANTHER" id="PTHR21624">
    <property type="entry name" value="STEROL DESATURASE-RELATED PROTEIN"/>
    <property type="match status" value="1"/>
</dbReference>
<feature type="domain" description="Fatty acid hydroxylase" evidence="8">
    <location>
        <begin position="86"/>
        <end position="219"/>
    </location>
</feature>
<evidence type="ECO:0000313" key="9">
    <source>
        <dbReference type="EMBL" id="ASG23328.1"/>
    </source>
</evidence>
<dbReference type="InterPro" id="IPR051689">
    <property type="entry name" value="Sterol_desaturase/TMEM195"/>
</dbReference>
<dbReference type="PANTHER" id="PTHR21624:SF1">
    <property type="entry name" value="ALKYLGLYCEROL MONOOXYGENASE"/>
    <property type="match status" value="1"/>
</dbReference>
<evidence type="ECO:0000256" key="6">
    <source>
        <dbReference type="ARBA" id="ARBA00023136"/>
    </source>
</evidence>
<feature type="transmembrane region" description="Helical" evidence="7">
    <location>
        <begin position="14"/>
        <end position="31"/>
    </location>
</feature>
<feature type="transmembrane region" description="Helical" evidence="7">
    <location>
        <begin position="148"/>
        <end position="166"/>
    </location>
</feature>
<dbReference type="RefSeq" id="WP_088873830.1">
    <property type="nucleotide sequence ID" value="NZ_CP022111.1"/>
</dbReference>
<keyword evidence="3 7" id="KW-1133">Transmembrane helix</keyword>
<keyword evidence="6 7" id="KW-0472">Membrane</keyword>
<dbReference type="GO" id="GO:0008610">
    <property type="term" value="P:lipid biosynthetic process"/>
    <property type="evidence" value="ECO:0007669"/>
    <property type="project" value="InterPro"/>
</dbReference>
<dbReference type="InterPro" id="IPR006694">
    <property type="entry name" value="Fatty_acid_hydroxylase"/>
</dbReference>
<keyword evidence="2 7" id="KW-0812">Transmembrane</keyword>
<organism evidence="9 10">
    <name type="scientific">Nitrospirillum viridazoti CBAmc</name>
    <dbReference type="NCBI Taxonomy" id="1441467"/>
    <lineage>
        <taxon>Bacteria</taxon>
        <taxon>Pseudomonadati</taxon>
        <taxon>Pseudomonadota</taxon>
        <taxon>Alphaproteobacteria</taxon>
        <taxon>Rhodospirillales</taxon>
        <taxon>Azospirillaceae</taxon>
        <taxon>Nitrospirillum</taxon>
        <taxon>Nitrospirillum viridazoti</taxon>
    </lineage>
</organism>
<dbReference type="Pfam" id="PF04116">
    <property type="entry name" value="FA_hydroxylase"/>
    <property type="match status" value="1"/>
</dbReference>
<dbReference type="GO" id="GO:0016020">
    <property type="term" value="C:membrane"/>
    <property type="evidence" value="ECO:0007669"/>
    <property type="project" value="GOC"/>
</dbReference>
<evidence type="ECO:0000259" key="8">
    <source>
        <dbReference type="Pfam" id="PF04116"/>
    </source>
</evidence>
<evidence type="ECO:0000256" key="2">
    <source>
        <dbReference type="ARBA" id="ARBA00022692"/>
    </source>
</evidence>
<dbReference type="KEGG" id="nao:Y958_21165"/>
<sequence length="290" mass="32275">MAILGGASVLPLKFYPFVAAAVAAEVAWYAARRRPYPWSETATSVAVLLMRIPMKLVLAGVVAPVAWYAWTHRIATVPLDRWWGLTLLFAGEEFCYYWGHRLGHEVRWVWASHSVHHSPTALHLASAFRLGVTEVLSCGWLVYVPLYFLGFNPVAVAAMLALNLFYQFWLHTEAVGTLGPLEWVLNTPAHHRVHHASNPEYLDRNYGGVVIVWDRLFSTFGQASPDAPLTYGLAHVAPSANPLVVCLREWTAMARDVARAQGVRARLRQLFGRPGDSLSARGASLRQDVP</sequence>
<dbReference type="AlphaFoldDB" id="A0A248JYU9"/>
<feature type="transmembrane region" description="Helical" evidence="7">
    <location>
        <begin position="52"/>
        <end position="70"/>
    </location>
</feature>
<evidence type="ECO:0000313" key="10">
    <source>
        <dbReference type="Proteomes" id="UP000197153"/>
    </source>
</evidence>
<proteinExistence type="predicted"/>
<comment type="subcellular location">
    <subcellularLocation>
        <location evidence="1">Endomembrane system</location>
        <topology evidence="1">Multi-pass membrane protein</topology>
    </subcellularLocation>
</comment>
<dbReference type="GO" id="GO:0006643">
    <property type="term" value="P:membrane lipid metabolic process"/>
    <property type="evidence" value="ECO:0007669"/>
    <property type="project" value="TreeGrafter"/>
</dbReference>
<gene>
    <name evidence="9" type="ORF">Y958_21165</name>
</gene>
<dbReference type="GO" id="GO:0012505">
    <property type="term" value="C:endomembrane system"/>
    <property type="evidence" value="ECO:0007669"/>
    <property type="project" value="UniProtKB-SubCell"/>
</dbReference>
<dbReference type="Proteomes" id="UP000197153">
    <property type="component" value="Chromosome 2"/>
</dbReference>